<feature type="signal peptide" evidence="1">
    <location>
        <begin position="1"/>
        <end position="15"/>
    </location>
</feature>
<sequence>MKILVLVLVISVGFCELIHHEGSVVRVREESAPGGVWQTKTQWKAHWVKHWETRKIWIPVWRKVWGPVEVKEWIPLPKPPPTWTPPPR</sequence>
<gene>
    <name evidence="2" type="primary">AUGUSTUS-3.0.2_32425</name>
    <name evidence="2" type="ORF">TcasGA2_TC032425</name>
</gene>
<keyword evidence="1" id="KW-0732">Signal</keyword>
<reference evidence="2 3" key="2">
    <citation type="journal article" date="2010" name="Nucleic Acids Res.">
        <title>BeetleBase in 2010: revisions to provide comprehensive genomic information for Tribolium castaneum.</title>
        <authorList>
            <person name="Kim H.S."/>
            <person name="Murphy T."/>
            <person name="Xia J."/>
            <person name="Caragea D."/>
            <person name="Park Y."/>
            <person name="Beeman R.W."/>
            <person name="Lorenzen M.D."/>
            <person name="Butcher S."/>
            <person name="Manak J.R."/>
            <person name="Brown S.J."/>
        </authorList>
    </citation>
    <scope>GENOME REANNOTATION</scope>
    <source>
        <strain evidence="2 3">Georgia GA2</strain>
    </source>
</reference>
<reference evidence="2 3" key="1">
    <citation type="journal article" date="2008" name="Nature">
        <title>The genome of the model beetle and pest Tribolium castaneum.</title>
        <authorList>
            <consortium name="Tribolium Genome Sequencing Consortium"/>
            <person name="Richards S."/>
            <person name="Gibbs R.A."/>
            <person name="Weinstock G.M."/>
            <person name="Brown S.J."/>
            <person name="Denell R."/>
            <person name="Beeman R.W."/>
            <person name="Gibbs R."/>
            <person name="Beeman R.W."/>
            <person name="Brown S.J."/>
            <person name="Bucher G."/>
            <person name="Friedrich M."/>
            <person name="Grimmelikhuijzen C.J."/>
            <person name="Klingler M."/>
            <person name="Lorenzen M."/>
            <person name="Richards S."/>
            <person name="Roth S."/>
            <person name="Schroder R."/>
            <person name="Tautz D."/>
            <person name="Zdobnov E.M."/>
            <person name="Muzny D."/>
            <person name="Gibbs R.A."/>
            <person name="Weinstock G.M."/>
            <person name="Attaway T."/>
            <person name="Bell S."/>
            <person name="Buhay C.J."/>
            <person name="Chandrabose M.N."/>
            <person name="Chavez D."/>
            <person name="Clerk-Blankenburg K.P."/>
            <person name="Cree A."/>
            <person name="Dao M."/>
            <person name="Davis C."/>
            <person name="Chacko J."/>
            <person name="Dinh H."/>
            <person name="Dugan-Rocha S."/>
            <person name="Fowler G."/>
            <person name="Garner T.T."/>
            <person name="Garnes J."/>
            <person name="Gnirke A."/>
            <person name="Hawes A."/>
            <person name="Hernandez J."/>
            <person name="Hines S."/>
            <person name="Holder M."/>
            <person name="Hume J."/>
            <person name="Jhangiani S.N."/>
            <person name="Joshi V."/>
            <person name="Khan Z.M."/>
            <person name="Jackson L."/>
            <person name="Kovar C."/>
            <person name="Kowis A."/>
            <person name="Lee S."/>
            <person name="Lewis L.R."/>
            <person name="Margolis J."/>
            <person name="Morgan M."/>
            <person name="Nazareth L.V."/>
            <person name="Nguyen N."/>
            <person name="Okwuonu G."/>
            <person name="Parker D."/>
            <person name="Richards S."/>
            <person name="Ruiz S.J."/>
            <person name="Santibanez J."/>
            <person name="Savard J."/>
            <person name="Scherer S.E."/>
            <person name="Schneider B."/>
            <person name="Sodergren E."/>
            <person name="Tautz D."/>
            <person name="Vattahil S."/>
            <person name="Villasana D."/>
            <person name="White C.S."/>
            <person name="Wright R."/>
            <person name="Park Y."/>
            <person name="Beeman R.W."/>
            <person name="Lord J."/>
            <person name="Oppert B."/>
            <person name="Lorenzen M."/>
            <person name="Brown S."/>
            <person name="Wang L."/>
            <person name="Savard J."/>
            <person name="Tautz D."/>
            <person name="Richards S."/>
            <person name="Weinstock G."/>
            <person name="Gibbs R.A."/>
            <person name="Liu Y."/>
            <person name="Worley K."/>
            <person name="Weinstock G."/>
            <person name="Elsik C.G."/>
            <person name="Reese J.T."/>
            <person name="Elhaik E."/>
            <person name="Landan G."/>
            <person name="Graur D."/>
            <person name="Arensburger P."/>
            <person name="Atkinson P."/>
            <person name="Beeman R.W."/>
            <person name="Beidler J."/>
            <person name="Brown S.J."/>
            <person name="Demuth J.P."/>
            <person name="Drury D.W."/>
            <person name="Du Y.Z."/>
            <person name="Fujiwara H."/>
            <person name="Lorenzen M."/>
            <person name="Maselli V."/>
            <person name="Osanai M."/>
            <person name="Park Y."/>
            <person name="Robertson H.M."/>
            <person name="Tu Z."/>
            <person name="Wang J.J."/>
            <person name="Wang S."/>
            <person name="Richards S."/>
            <person name="Song H."/>
            <person name="Zhang L."/>
            <person name="Sodergren E."/>
            <person name="Werner D."/>
            <person name="Stanke M."/>
            <person name="Morgenstern B."/>
            <person name="Solovyev V."/>
            <person name="Kosarev P."/>
            <person name="Brown G."/>
            <person name="Chen H.C."/>
            <person name="Ermolaeva O."/>
            <person name="Hlavina W."/>
            <person name="Kapustin Y."/>
            <person name="Kiryutin B."/>
            <person name="Kitts P."/>
            <person name="Maglott D."/>
            <person name="Pruitt K."/>
            <person name="Sapojnikov V."/>
            <person name="Souvorov A."/>
            <person name="Mackey A.J."/>
            <person name="Waterhouse R.M."/>
            <person name="Wyder S."/>
            <person name="Zdobnov E.M."/>
            <person name="Zdobnov E.M."/>
            <person name="Wyder S."/>
            <person name="Kriventseva E.V."/>
            <person name="Kadowaki T."/>
            <person name="Bork P."/>
            <person name="Aranda M."/>
            <person name="Bao R."/>
            <person name="Beermann A."/>
            <person name="Berns N."/>
            <person name="Bolognesi R."/>
            <person name="Bonneton F."/>
            <person name="Bopp D."/>
            <person name="Brown S.J."/>
            <person name="Bucher G."/>
            <person name="Butts T."/>
            <person name="Chaumot A."/>
            <person name="Denell R.E."/>
            <person name="Ferrier D.E."/>
            <person name="Friedrich M."/>
            <person name="Gordon C.M."/>
            <person name="Jindra M."/>
            <person name="Klingler M."/>
            <person name="Lan Q."/>
            <person name="Lattorff H.M."/>
            <person name="Laudet V."/>
            <person name="von Levetsow C."/>
            <person name="Liu Z."/>
            <person name="Lutz R."/>
            <person name="Lynch J.A."/>
            <person name="da Fonseca R.N."/>
            <person name="Posnien N."/>
            <person name="Reuter R."/>
            <person name="Roth S."/>
            <person name="Savard J."/>
            <person name="Schinko J.B."/>
            <person name="Schmitt C."/>
            <person name="Schoppmeier M."/>
            <person name="Schroder R."/>
            <person name="Shippy T.D."/>
            <person name="Simonnet F."/>
            <person name="Marques-Souza H."/>
            <person name="Tautz D."/>
            <person name="Tomoyasu Y."/>
            <person name="Trauner J."/>
            <person name="Van der Zee M."/>
            <person name="Vervoort M."/>
            <person name="Wittkopp N."/>
            <person name="Wimmer E.A."/>
            <person name="Yang X."/>
            <person name="Jones A.K."/>
            <person name="Sattelle D.B."/>
            <person name="Ebert P.R."/>
            <person name="Nelson D."/>
            <person name="Scott J.G."/>
            <person name="Beeman R.W."/>
            <person name="Muthukrishnan S."/>
            <person name="Kramer K.J."/>
            <person name="Arakane Y."/>
            <person name="Beeman R.W."/>
            <person name="Zhu Q."/>
            <person name="Hogenkamp D."/>
            <person name="Dixit R."/>
            <person name="Oppert B."/>
            <person name="Jiang H."/>
            <person name="Zou Z."/>
            <person name="Marshall J."/>
            <person name="Elpidina E."/>
            <person name="Vinokurov K."/>
            <person name="Oppert C."/>
            <person name="Zou Z."/>
            <person name="Evans J."/>
            <person name="Lu Z."/>
            <person name="Zhao P."/>
            <person name="Sumathipala N."/>
            <person name="Altincicek B."/>
            <person name="Vilcinskas A."/>
            <person name="Williams M."/>
            <person name="Hultmark D."/>
            <person name="Hetru C."/>
            <person name="Jiang H."/>
            <person name="Grimmelikhuijzen C.J."/>
            <person name="Hauser F."/>
            <person name="Cazzamali G."/>
            <person name="Williamson M."/>
            <person name="Park Y."/>
            <person name="Li B."/>
            <person name="Tanaka Y."/>
            <person name="Predel R."/>
            <person name="Neupert S."/>
            <person name="Schachtner J."/>
            <person name="Verleyen P."/>
            <person name="Raible F."/>
            <person name="Bork P."/>
            <person name="Friedrich M."/>
            <person name="Walden K.K."/>
            <person name="Robertson H.M."/>
            <person name="Angeli S."/>
            <person name="Foret S."/>
            <person name="Bucher G."/>
            <person name="Schuetz S."/>
            <person name="Maleszka R."/>
            <person name="Wimmer E.A."/>
            <person name="Beeman R.W."/>
            <person name="Lorenzen M."/>
            <person name="Tomoyasu Y."/>
            <person name="Miller S.C."/>
            <person name="Grossmann D."/>
            <person name="Bucher G."/>
        </authorList>
    </citation>
    <scope>NUCLEOTIDE SEQUENCE [LARGE SCALE GENOMIC DNA]</scope>
    <source>
        <strain evidence="2 3">Georgia GA2</strain>
    </source>
</reference>
<dbReference type="AlphaFoldDB" id="A0A139WLG0"/>
<accession>A0A139WLG0</accession>
<dbReference type="KEGG" id="tca:103312540"/>
<dbReference type="OMA" id="PTVHNEW"/>
<protein>
    <submittedName>
        <fullName evidence="2">Uncharacterized protein</fullName>
    </submittedName>
</protein>
<organism evidence="2 3">
    <name type="scientific">Tribolium castaneum</name>
    <name type="common">Red flour beetle</name>
    <dbReference type="NCBI Taxonomy" id="7070"/>
    <lineage>
        <taxon>Eukaryota</taxon>
        <taxon>Metazoa</taxon>
        <taxon>Ecdysozoa</taxon>
        <taxon>Arthropoda</taxon>
        <taxon>Hexapoda</taxon>
        <taxon>Insecta</taxon>
        <taxon>Pterygota</taxon>
        <taxon>Neoptera</taxon>
        <taxon>Endopterygota</taxon>
        <taxon>Coleoptera</taxon>
        <taxon>Polyphaga</taxon>
        <taxon>Cucujiformia</taxon>
        <taxon>Tenebrionidae</taxon>
        <taxon>Tenebrionidae incertae sedis</taxon>
        <taxon>Tribolium</taxon>
    </lineage>
</organism>
<dbReference type="InterPro" id="IPR032134">
    <property type="entry name" value="DUF4816"/>
</dbReference>
<name>A0A139WLG0_TRICA</name>
<dbReference type="EMBL" id="KQ971321">
    <property type="protein sequence ID" value="KYB28724.1"/>
    <property type="molecule type" value="Genomic_DNA"/>
</dbReference>
<dbReference type="InParanoid" id="A0A139WLG0"/>
<evidence type="ECO:0000256" key="1">
    <source>
        <dbReference type="SAM" id="SignalP"/>
    </source>
</evidence>
<proteinExistence type="predicted"/>
<dbReference type="Proteomes" id="UP000007266">
    <property type="component" value="Linkage group 3"/>
</dbReference>
<dbReference type="Pfam" id="PF16086">
    <property type="entry name" value="DUF4816"/>
    <property type="match status" value="1"/>
</dbReference>
<evidence type="ECO:0000313" key="2">
    <source>
        <dbReference type="EMBL" id="KYB28724.1"/>
    </source>
</evidence>
<feature type="chain" id="PRO_5012227064" evidence="1">
    <location>
        <begin position="16"/>
        <end position="88"/>
    </location>
</feature>
<keyword evidence="3" id="KW-1185">Reference proteome</keyword>
<dbReference type="OrthoDB" id="6743392at2759"/>
<evidence type="ECO:0000313" key="3">
    <source>
        <dbReference type="Proteomes" id="UP000007266"/>
    </source>
</evidence>